<dbReference type="Proteomes" id="UP001278500">
    <property type="component" value="Unassembled WGS sequence"/>
</dbReference>
<keyword evidence="2" id="KW-1133">Transmembrane helix</keyword>
<keyword evidence="2" id="KW-0812">Transmembrane</keyword>
<evidence type="ECO:0000256" key="2">
    <source>
        <dbReference type="SAM" id="Phobius"/>
    </source>
</evidence>
<keyword evidence="5" id="KW-1185">Reference proteome</keyword>
<dbReference type="InterPro" id="IPR028000">
    <property type="entry name" value="Pma1"/>
</dbReference>
<evidence type="ECO:0000313" key="5">
    <source>
        <dbReference type="Proteomes" id="UP001278500"/>
    </source>
</evidence>
<dbReference type="GeneID" id="87868193"/>
<feature type="compositionally biased region" description="Acidic residues" evidence="1">
    <location>
        <begin position="259"/>
        <end position="276"/>
    </location>
</feature>
<feature type="region of interest" description="Disordered" evidence="1">
    <location>
        <begin position="372"/>
        <end position="426"/>
    </location>
</feature>
<dbReference type="Pfam" id="PF14610">
    <property type="entry name" value="Psg1"/>
    <property type="match status" value="1"/>
</dbReference>
<feature type="region of interest" description="Disordered" evidence="1">
    <location>
        <begin position="236"/>
        <end position="280"/>
    </location>
</feature>
<name>A0AAE0JCY2_9PEZI</name>
<evidence type="ECO:0000313" key="4">
    <source>
        <dbReference type="EMBL" id="KAK3342548.1"/>
    </source>
</evidence>
<dbReference type="AlphaFoldDB" id="A0AAE0JCY2"/>
<organism evidence="4 5">
    <name type="scientific">Neurospora tetraspora</name>
    <dbReference type="NCBI Taxonomy" id="94610"/>
    <lineage>
        <taxon>Eukaryota</taxon>
        <taxon>Fungi</taxon>
        <taxon>Dikarya</taxon>
        <taxon>Ascomycota</taxon>
        <taxon>Pezizomycotina</taxon>
        <taxon>Sordariomycetes</taxon>
        <taxon>Sordariomycetidae</taxon>
        <taxon>Sordariales</taxon>
        <taxon>Sordariaceae</taxon>
        <taxon>Neurospora</taxon>
    </lineage>
</organism>
<evidence type="ECO:0000256" key="1">
    <source>
        <dbReference type="SAM" id="MobiDB-lite"/>
    </source>
</evidence>
<feature type="signal peptide" evidence="3">
    <location>
        <begin position="1"/>
        <end position="24"/>
    </location>
</feature>
<evidence type="ECO:0000256" key="3">
    <source>
        <dbReference type="SAM" id="SignalP"/>
    </source>
</evidence>
<reference evidence="4" key="2">
    <citation type="submission" date="2023-06" db="EMBL/GenBank/DDBJ databases">
        <authorList>
            <consortium name="Lawrence Berkeley National Laboratory"/>
            <person name="Haridas S."/>
            <person name="Hensen N."/>
            <person name="Bonometti L."/>
            <person name="Westerberg I."/>
            <person name="Brannstrom I.O."/>
            <person name="Guillou S."/>
            <person name="Cros-Aarteil S."/>
            <person name="Calhoun S."/>
            <person name="Kuo A."/>
            <person name="Mondo S."/>
            <person name="Pangilinan J."/>
            <person name="Riley R."/>
            <person name="Labutti K."/>
            <person name="Andreopoulos B."/>
            <person name="Lipzen A."/>
            <person name="Chen C."/>
            <person name="Yanf M."/>
            <person name="Daum C."/>
            <person name="Ng V."/>
            <person name="Clum A."/>
            <person name="Steindorff A."/>
            <person name="Ohm R."/>
            <person name="Martin F."/>
            <person name="Silar P."/>
            <person name="Natvig D."/>
            <person name="Lalanne C."/>
            <person name="Gautier V."/>
            <person name="Ament-Velasquez S.L."/>
            <person name="Kruys A."/>
            <person name="Hutchinson M.I."/>
            <person name="Powell A.J."/>
            <person name="Barry K."/>
            <person name="Miller A.N."/>
            <person name="Grigoriev I.V."/>
            <person name="Debuchy R."/>
            <person name="Gladieux P."/>
            <person name="Thoren M.H."/>
            <person name="Johannesson H."/>
        </authorList>
    </citation>
    <scope>NUCLEOTIDE SEQUENCE</scope>
    <source>
        <strain evidence="4">CBS 560.94</strain>
    </source>
</reference>
<keyword evidence="3" id="KW-0732">Signal</keyword>
<dbReference type="RefSeq" id="XP_062680341.1">
    <property type="nucleotide sequence ID" value="XM_062831039.1"/>
</dbReference>
<comment type="caution">
    <text evidence="4">The sequence shown here is derived from an EMBL/GenBank/DDBJ whole genome shotgun (WGS) entry which is preliminary data.</text>
</comment>
<feature type="compositionally biased region" description="Basic and acidic residues" evidence="1">
    <location>
        <begin position="413"/>
        <end position="426"/>
    </location>
</feature>
<feature type="transmembrane region" description="Helical" evidence="2">
    <location>
        <begin position="289"/>
        <end position="312"/>
    </location>
</feature>
<gene>
    <name evidence="4" type="ORF">B0H65DRAFT_589582</name>
</gene>
<keyword evidence="2" id="KW-0472">Membrane</keyword>
<proteinExistence type="predicted"/>
<feature type="chain" id="PRO_5041899875" evidence="3">
    <location>
        <begin position="25"/>
        <end position="426"/>
    </location>
</feature>
<reference evidence="4" key="1">
    <citation type="journal article" date="2023" name="Mol. Phylogenet. Evol.">
        <title>Genome-scale phylogeny and comparative genomics of the fungal order Sordariales.</title>
        <authorList>
            <person name="Hensen N."/>
            <person name="Bonometti L."/>
            <person name="Westerberg I."/>
            <person name="Brannstrom I.O."/>
            <person name="Guillou S."/>
            <person name="Cros-Aarteil S."/>
            <person name="Calhoun S."/>
            <person name="Haridas S."/>
            <person name="Kuo A."/>
            <person name="Mondo S."/>
            <person name="Pangilinan J."/>
            <person name="Riley R."/>
            <person name="LaButti K."/>
            <person name="Andreopoulos B."/>
            <person name="Lipzen A."/>
            <person name="Chen C."/>
            <person name="Yan M."/>
            <person name="Daum C."/>
            <person name="Ng V."/>
            <person name="Clum A."/>
            <person name="Steindorff A."/>
            <person name="Ohm R.A."/>
            <person name="Martin F."/>
            <person name="Silar P."/>
            <person name="Natvig D.O."/>
            <person name="Lalanne C."/>
            <person name="Gautier V."/>
            <person name="Ament-Velasquez S.L."/>
            <person name="Kruys A."/>
            <person name="Hutchinson M.I."/>
            <person name="Powell A.J."/>
            <person name="Barry K."/>
            <person name="Miller A.N."/>
            <person name="Grigoriev I.V."/>
            <person name="Debuchy R."/>
            <person name="Gladieux P."/>
            <person name="Hiltunen Thoren M."/>
            <person name="Johannesson H."/>
        </authorList>
    </citation>
    <scope>NUCLEOTIDE SEQUENCE</scope>
    <source>
        <strain evidence="4">CBS 560.94</strain>
    </source>
</reference>
<feature type="compositionally biased region" description="Gly residues" evidence="1">
    <location>
        <begin position="376"/>
        <end position="389"/>
    </location>
</feature>
<protein>
    <submittedName>
        <fullName evidence="4">Uncharacterized protein</fullName>
    </submittedName>
</protein>
<dbReference type="EMBL" id="JAUEPP010000005">
    <property type="protein sequence ID" value="KAK3342548.1"/>
    <property type="molecule type" value="Genomic_DNA"/>
</dbReference>
<sequence>MSPRSTLRGIVATTLAGFALVANALPQPQVQETVAPSPKVWVHVDATTKGATITPTVTTDAAGGAKYTDNAPPEYLTRSKAYSSFNDHGAMGTYTSLNPAPTASGFPGVDDPRGEFLACLPQQSLDEPFCAPKRDAILRPGRGYYITWNTLYFALPNQRVQILLQTADVPDALAGLVDSSSSSSNTSTLPRFPILPAEQGFAFFPLPKSFLPSDPESYQLIRLNFTMAVWASGNYDEDAPTETKQGPLVYVTNGYDSSDGNDSDDDEDGDHDDNDDLVSSPGLSKGKKIAISVPVAIVSVLVLGGLIAFAVWGYRKNGTVPFVGGLFSKRRGARSGGCGSGYGVRKSYSERVGGKRGAGAAGVEEGVVATRAAGDNKGGGGGGGGGGGVELTDRESWSPTSPTSARLGGENVFRAEVERQERDRQG</sequence>
<accession>A0AAE0JCY2</accession>